<dbReference type="Gene3D" id="3.40.50.880">
    <property type="match status" value="1"/>
</dbReference>
<dbReference type="SUPFAM" id="SSF52317">
    <property type="entry name" value="Class I glutamine amidotransferase-like"/>
    <property type="match status" value="1"/>
</dbReference>
<reference evidence="1" key="1">
    <citation type="submission" date="2020-05" db="EMBL/GenBank/DDBJ databases">
        <authorList>
            <person name="Chiriac C."/>
            <person name="Salcher M."/>
            <person name="Ghai R."/>
            <person name="Kavagutti S V."/>
        </authorList>
    </citation>
    <scope>NUCLEOTIDE SEQUENCE</scope>
</reference>
<organism evidence="1">
    <name type="scientific">freshwater metagenome</name>
    <dbReference type="NCBI Taxonomy" id="449393"/>
    <lineage>
        <taxon>unclassified sequences</taxon>
        <taxon>metagenomes</taxon>
        <taxon>ecological metagenomes</taxon>
    </lineage>
</organism>
<evidence type="ECO:0000313" key="1">
    <source>
        <dbReference type="EMBL" id="CAB4830799.1"/>
    </source>
</evidence>
<sequence length="76" mass="8405">MGRTLALQFHPEIDPEVLEEWLAMDGGCAEVESEGVDPDELRAQTKALQSKTDQNAFDLVNTFLDRIATAEVITVD</sequence>
<name>A0A6J7AF23_9ZZZZ</name>
<dbReference type="AlphaFoldDB" id="A0A6J7AF23"/>
<proteinExistence type="predicted"/>
<accession>A0A6J7AF23</accession>
<protein>
    <submittedName>
        <fullName evidence="1">Unannotated protein</fullName>
    </submittedName>
</protein>
<gene>
    <name evidence="1" type="ORF">UFOPK3217_00810</name>
</gene>
<dbReference type="EMBL" id="CAFABJ010000121">
    <property type="protein sequence ID" value="CAB4830799.1"/>
    <property type="molecule type" value="Genomic_DNA"/>
</dbReference>
<dbReference type="InterPro" id="IPR029062">
    <property type="entry name" value="Class_I_gatase-like"/>
</dbReference>